<dbReference type="Gene3D" id="3.20.20.70">
    <property type="entry name" value="Aldolase class I"/>
    <property type="match status" value="1"/>
</dbReference>
<dbReference type="SFLD" id="SFLDS00029">
    <property type="entry name" value="Radical_SAM"/>
    <property type="match status" value="1"/>
</dbReference>
<evidence type="ECO:0000256" key="5">
    <source>
        <dbReference type="ARBA" id="ARBA00023004"/>
    </source>
</evidence>
<evidence type="ECO:0000256" key="4">
    <source>
        <dbReference type="ARBA" id="ARBA00022723"/>
    </source>
</evidence>
<dbReference type="InterPro" id="IPR058240">
    <property type="entry name" value="rSAM_sf"/>
</dbReference>
<dbReference type="SFLD" id="SFLDF00516">
    <property type="entry name" value="thurincin_H_(ThnB-like)"/>
    <property type="match status" value="1"/>
</dbReference>
<organism evidence="8 9">
    <name type="scientific">Marinitoga hydrogenitolerans (strain DSM 16785 / JCM 12826 / AT1271)</name>
    <dbReference type="NCBI Taxonomy" id="1122195"/>
    <lineage>
        <taxon>Bacteria</taxon>
        <taxon>Thermotogati</taxon>
        <taxon>Thermotogota</taxon>
        <taxon>Thermotogae</taxon>
        <taxon>Petrotogales</taxon>
        <taxon>Petrotogaceae</taxon>
        <taxon>Marinitoga</taxon>
    </lineage>
</organism>
<evidence type="ECO:0000256" key="3">
    <source>
        <dbReference type="ARBA" id="ARBA00022691"/>
    </source>
</evidence>
<dbReference type="Pfam" id="PF04055">
    <property type="entry name" value="Radical_SAM"/>
    <property type="match status" value="1"/>
</dbReference>
<dbReference type="PANTHER" id="PTHR11228:SF7">
    <property type="entry name" value="PQQA PEPTIDE CYCLASE"/>
    <property type="match status" value="1"/>
</dbReference>
<evidence type="ECO:0000256" key="6">
    <source>
        <dbReference type="ARBA" id="ARBA00023014"/>
    </source>
</evidence>
<dbReference type="InterPro" id="IPR017200">
    <property type="entry name" value="PqqE-like"/>
</dbReference>
<dbReference type="STRING" id="1122195.SAMN02745164_02148"/>
<dbReference type="SUPFAM" id="SSF102114">
    <property type="entry name" value="Radical SAM enzymes"/>
    <property type="match status" value="1"/>
</dbReference>
<keyword evidence="6" id="KW-0411">Iron-sulfur</keyword>
<dbReference type="PROSITE" id="PS51918">
    <property type="entry name" value="RADICAL_SAM"/>
    <property type="match status" value="1"/>
</dbReference>
<keyword evidence="4" id="KW-0479">Metal-binding</keyword>
<evidence type="ECO:0000256" key="1">
    <source>
        <dbReference type="ARBA" id="ARBA00001966"/>
    </source>
</evidence>
<dbReference type="Pfam" id="PF13186">
    <property type="entry name" value="SPASM"/>
    <property type="match status" value="1"/>
</dbReference>
<dbReference type="PIRSF" id="PIRSF037420">
    <property type="entry name" value="PQQ_syn_pqqE"/>
    <property type="match status" value="1"/>
</dbReference>
<name>A0A1M5AAW2_MARH1</name>
<dbReference type="GO" id="GO:0051539">
    <property type="term" value="F:4 iron, 4 sulfur cluster binding"/>
    <property type="evidence" value="ECO:0007669"/>
    <property type="project" value="UniProtKB-KW"/>
</dbReference>
<keyword evidence="2" id="KW-0004">4Fe-4S</keyword>
<dbReference type="EMBL" id="FQUI01000056">
    <property type="protein sequence ID" value="SHF27441.1"/>
    <property type="molecule type" value="Genomic_DNA"/>
</dbReference>
<evidence type="ECO:0000259" key="7">
    <source>
        <dbReference type="PROSITE" id="PS51918"/>
    </source>
</evidence>
<dbReference type="SFLD" id="SFLDG01216">
    <property type="entry name" value="thioether_bond_formation_requi"/>
    <property type="match status" value="1"/>
</dbReference>
<evidence type="ECO:0000256" key="2">
    <source>
        <dbReference type="ARBA" id="ARBA00022485"/>
    </source>
</evidence>
<dbReference type="SMART" id="SM00729">
    <property type="entry name" value="Elp3"/>
    <property type="match status" value="1"/>
</dbReference>
<protein>
    <submittedName>
        <fullName evidence="8">Radical SAM additional 4Fe4S-binding SPASM domain-containing protein</fullName>
    </submittedName>
</protein>
<dbReference type="RefSeq" id="WP_072866022.1">
    <property type="nucleotide sequence ID" value="NZ_FQUI01000056.1"/>
</dbReference>
<feature type="domain" description="Radical SAM core" evidence="7">
    <location>
        <begin position="34"/>
        <end position="250"/>
    </location>
</feature>
<dbReference type="InterPro" id="IPR050377">
    <property type="entry name" value="Radical_SAM_PqqE_MftC-like"/>
</dbReference>
<gene>
    <name evidence="8" type="ORF">SAMN02745164_02148</name>
</gene>
<proteinExistence type="predicted"/>
<dbReference type="InterPro" id="IPR013785">
    <property type="entry name" value="Aldolase_TIM"/>
</dbReference>
<dbReference type="PANTHER" id="PTHR11228">
    <property type="entry name" value="RADICAL SAM DOMAIN PROTEIN"/>
    <property type="match status" value="1"/>
</dbReference>
<dbReference type="GO" id="GO:0003824">
    <property type="term" value="F:catalytic activity"/>
    <property type="evidence" value="ECO:0007669"/>
    <property type="project" value="InterPro"/>
</dbReference>
<evidence type="ECO:0000313" key="8">
    <source>
        <dbReference type="EMBL" id="SHF27441.1"/>
    </source>
</evidence>
<dbReference type="InterPro" id="IPR006638">
    <property type="entry name" value="Elp3/MiaA/NifB-like_rSAM"/>
</dbReference>
<accession>A0A1M5AAW2</accession>
<dbReference type="NCBIfam" id="TIGR04085">
    <property type="entry name" value="rSAM_more_4Fe4S"/>
    <property type="match status" value="1"/>
</dbReference>
<sequence length="379" mass="44057">MKNFIANINNTYGIYINFQKSPKYRSLIIKDNYNIYPKVASIELTNKCNIKCLHCYGDFNSSLNNFISLNDAKKILYELKNLGVNIIELTGGEITTYPFLKEIITYALELEFKQIGLLTNGIYISEEIMNTIILNKSKIFIQIDLHSLNDEYLKWFTKTSNSLNKIKNNIYILAKNKVNMRIATIVTPKNLDEIEEIADWVYNLGIKSFGISPVIELGRAKNMNKNLYLNDNEYIQLDILLDKINKKYPKFLSLIEFGQLKDSNCGCISSHVVISATGEIKMCTMDNMKYFNSNLGNAIKQNIKNIYDINSKYINDIFNLESPKLNSEECKECKYRYFCNGCLLRGFIKAKELKNNCKWYKNKVSQIIKEQLRIEEFQR</sequence>
<dbReference type="GO" id="GO:0046872">
    <property type="term" value="F:metal ion binding"/>
    <property type="evidence" value="ECO:0007669"/>
    <property type="project" value="UniProtKB-KW"/>
</dbReference>
<evidence type="ECO:0000313" key="9">
    <source>
        <dbReference type="Proteomes" id="UP000184334"/>
    </source>
</evidence>
<dbReference type="AlphaFoldDB" id="A0A1M5AAW2"/>
<dbReference type="OrthoDB" id="9808591at2"/>
<comment type="cofactor">
    <cofactor evidence="1">
        <name>[4Fe-4S] cluster</name>
        <dbReference type="ChEBI" id="CHEBI:49883"/>
    </cofactor>
</comment>
<keyword evidence="3" id="KW-0949">S-adenosyl-L-methionine</keyword>
<dbReference type="InterPro" id="IPR007197">
    <property type="entry name" value="rSAM"/>
</dbReference>
<comment type="caution">
    <text evidence="8">The sequence shown here is derived from an EMBL/GenBank/DDBJ whole genome shotgun (WGS) entry which is preliminary data.</text>
</comment>
<dbReference type="InterPro" id="IPR023885">
    <property type="entry name" value="4Fe4S-binding_SPASM_dom"/>
</dbReference>
<reference evidence="8" key="1">
    <citation type="submission" date="2016-11" db="EMBL/GenBank/DDBJ databases">
        <authorList>
            <person name="Varghese N."/>
            <person name="Submissions S."/>
        </authorList>
    </citation>
    <scope>NUCLEOTIDE SEQUENCE [LARGE SCALE GENOMIC DNA]</scope>
    <source>
        <strain evidence="8">DSM 16785</strain>
    </source>
</reference>
<keyword evidence="5" id="KW-0408">Iron</keyword>
<dbReference type="SFLD" id="SFLDG01067">
    <property type="entry name" value="SPASM/twitch_domain_containing"/>
    <property type="match status" value="1"/>
</dbReference>
<dbReference type="CDD" id="cd01335">
    <property type="entry name" value="Radical_SAM"/>
    <property type="match status" value="1"/>
</dbReference>
<dbReference type="SFLD" id="SFLDG01386">
    <property type="entry name" value="main_SPASM_domain-containing"/>
    <property type="match status" value="1"/>
</dbReference>
<dbReference type="Proteomes" id="UP000184334">
    <property type="component" value="Unassembled WGS sequence"/>
</dbReference>
<keyword evidence="9" id="KW-1185">Reference proteome</keyword>